<dbReference type="PANTHER" id="PTHR39206">
    <property type="entry name" value="SLL8004 PROTEIN"/>
    <property type="match status" value="1"/>
</dbReference>
<evidence type="ECO:0000313" key="4">
    <source>
        <dbReference type="EMBL" id="WYF45976.1"/>
    </source>
</evidence>
<feature type="domain" description="Zeta toxin" evidence="3">
    <location>
        <begin position="9"/>
        <end position="166"/>
    </location>
</feature>
<dbReference type="InterPro" id="IPR010488">
    <property type="entry name" value="Zeta_toxin_domain"/>
</dbReference>
<dbReference type="RefSeq" id="WP_339097354.1">
    <property type="nucleotide sequence ID" value="NZ_CP149783.1"/>
</dbReference>
<reference evidence="4" key="1">
    <citation type="submission" date="2024-03" db="EMBL/GenBank/DDBJ databases">
        <title>Deinococcus weizhi sp. nov., isolated from human skin.</title>
        <authorList>
            <person name="Wei Z."/>
            <person name="Tian F."/>
            <person name="Yang C."/>
            <person name="Xin L.T."/>
            <person name="Wen Z.J."/>
            <person name="Lan K.C."/>
            <person name="Yu L."/>
            <person name="Zhe W."/>
            <person name="Dan F.D."/>
            <person name="Jun W."/>
            <person name="Rui Z."/>
            <person name="Yong X.J."/>
            <person name="Ting Y."/>
            <person name="Wei X."/>
            <person name="Xu Z.G."/>
            <person name="Xin Z."/>
            <person name="Dong F.G."/>
            <person name="Ni X.M."/>
            <person name="Zheng M.G."/>
            <person name="Chun Y."/>
            <person name="Qian W.X."/>
        </authorList>
    </citation>
    <scope>NUCLEOTIDE SEQUENCE</scope>
    <source>
        <strain evidence="4">VB142</strain>
    </source>
</reference>
<sequence length="277" mass="30811">MTGNTNGAARPQLLVFAGPNGSGKSTINKSVREHFSGEYVNADDIARTLTHIPDARERNLQAAEMARQQREQCMAEGRDLAYETVMSTEEKVADLITAHRAGYLVSLYFITTDNPDLNVQRVINRVAQGGHAVLEAQIRQRYARSLNLLACAVEKADNALVIDNSGSRTEIVARKKDDQYEYSVTALAPPYLEACYQSLKEREESLKFLTQGHQAWTFADASHGREYAGEGVITAWHIGLITPGGLEIHDRQLLSHVQQSGDHFQLAYAYQHGKRVQ</sequence>
<keyword evidence="2" id="KW-0067">ATP-binding</keyword>
<evidence type="ECO:0000256" key="2">
    <source>
        <dbReference type="ARBA" id="ARBA00022840"/>
    </source>
</evidence>
<dbReference type="AlphaFoldDB" id="A0AAU6Q5Q8"/>
<dbReference type="GO" id="GO:0016301">
    <property type="term" value="F:kinase activity"/>
    <property type="evidence" value="ECO:0007669"/>
    <property type="project" value="InterPro"/>
</dbReference>
<accession>A0AAU6Q5Q8</accession>
<dbReference type="EMBL" id="CP149783">
    <property type="protein sequence ID" value="WYF45976.1"/>
    <property type="molecule type" value="Genomic_DNA"/>
</dbReference>
<protein>
    <submittedName>
        <fullName evidence="4">Zeta toxin family protein</fullName>
    </submittedName>
</protein>
<dbReference type="InterPro" id="IPR027417">
    <property type="entry name" value="P-loop_NTPase"/>
</dbReference>
<proteinExistence type="predicted"/>
<dbReference type="GO" id="GO:0005524">
    <property type="term" value="F:ATP binding"/>
    <property type="evidence" value="ECO:0007669"/>
    <property type="project" value="UniProtKB-KW"/>
</dbReference>
<dbReference type="Gene3D" id="3.40.50.300">
    <property type="entry name" value="P-loop containing nucleotide triphosphate hydrolases"/>
    <property type="match status" value="1"/>
</dbReference>
<dbReference type="PANTHER" id="PTHR39206:SF1">
    <property type="entry name" value="SLL8004 PROTEIN"/>
    <property type="match status" value="1"/>
</dbReference>
<gene>
    <name evidence="4" type="ORF">WDJ50_16255</name>
</gene>
<dbReference type="Pfam" id="PF06414">
    <property type="entry name" value="Zeta_toxin"/>
    <property type="match status" value="1"/>
</dbReference>
<evidence type="ECO:0000256" key="1">
    <source>
        <dbReference type="ARBA" id="ARBA00022741"/>
    </source>
</evidence>
<keyword evidence="1" id="KW-0547">Nucleotide-binding</keyword>
<name>A0AAU6Q5Q8_9DEIO</name>
<dbReference type="SUPFAM" id="SSF52540">
    <property type="entry name" value="P-loop containing nucleoside triphosphate hydrolases"/>
    <property type="match status" value="1"/>
</dbReference>
<evidence type="ECO:0000259" key="3">
    <source>
        <dbReference type="Pfam" id="PF06414"/>
    </source>
</evidence>
<organism evidence="4">
    <name type="scientific">Deinococcus sp. VB142</name>
    <dbReference type="NCBI Taxonomy" id="3112952"/>
    <lineage>
        <taxon>Bacteria</taxon>
        <taxon>Thermotogati</taxon>
        <taxon>Deinococcota</taxon>
        <taxon>Deinococci</taxon>
        <taxon>Deinococcales</taxon>
        <taxon>Deinococcaceae</taxon>
        <taxon>Deinococcus</taxon>
    </lineage>
</organism>